<dbReference type="STRING" id="671065.MetMK1DRAFT_00001820"/>
<dbReference type="AlphaFoldDB" id="H2C3T7"/>
<keyword evidence="2" id="KW-1185">Reference proteome</keyword>
<name>H2C3T7_9CREN</name>
<dbReference type="HOGENOM" id="CLU_3338541_0_0_2"/>
<evidence type="ECO:0000313" key="2">
    <source>
        <dbReference type="Proteomes" id="UP000003980"/>
    </source>
</evidence>
<dbReference type="EMBL" id="JH597761">
    <property type="protein sequence ID" value="EHP69680.1"/>
    <property type="molecule type" value="Genomic_DNA"/>
</dbReference>
<sequence>MDKTALIALIFTVLVAGWILATGQWAYGNVVGPLVNY</sequence>
<dbReference type="eggNOG" id="arCOG05342">
    <property type="taxonomic scope" value="Archaea"/>
</dbReference>
<evidence type="ECO:0000313" key="1">
    <source>
        <dbReference type="EMBL" id="EHP69680.1"/>
    </source>
</evidence>
<organism evidence="1 2">
    <name type="scientific">Metallosphaera yellowstonensis MK1</name>
    <dbReference type="NCBI Taxonomy" id="671065"/>
    <lineage>
        <taxon>Archaea</taxon>
        <taxon>Thermoproteota</taxon>
        <taxon>Thermoprotei</taxon>
        <taxon>Sulfolobales</taxon>
        <taxon>Sulfolobaceae</taxon>
        <taxon>Metallosphaera</taxon>
    </lineage>
</organism>
<dbReference type="Proteomes" id="UP000003980">
    <property type="component" value="Unassembled WGS sequence"/>
</dbReference>
<protein>
    <submittedName>
        <fullName evidence="1">Uncharacterized protein</fullName>
    </submittedName>
</protein>
<reference evidence="1 2" key="1">
    <citation type="submission" date="2012-01" db="EMBL/GenBank/DDBJ databases">
        <title>Improved High-Quality Draft sequence of Metallosphaera yellowstonensis MK1.</title>
        <authorList>
            <consortium name="US DOE Joint Genome Institute"/>
            <person name="Lucas S."/>
            <person name="Han J."/>
            <person name="Cheng J.-F."/>
            <person name="Goodwin L."/>
            <person name="Pitluck S."/>
            <person name="Peters L."/>
            <person name="Teshima H."/>
            <person name="Detter J.C."/>
            <person name="Han C."/>
            <person name="Tapia R."/>
            <person name="Land M."/>
            <person name="Hauser L."/>
            <person name="Kyrpides N."/>
            <person name="Kozubal M."/>
            <person name="Macur R.E."/>
            <person name="Jay Z."/>
            <person name="Inskeep W."/>
            <person name="Woyke T."/>
        </authorList>
    </citation>
    <scope>NUCLEOTIDE SEQUENCE [LARGE SCALE GENOMIC DNA]</scope>
    <source>
        <strain evidence="1 2">MK1</strain>
    </source>
</reference>
<gene>
    <name evidence="1" type="ORF">MetMK1DRAFT_00001820</name>
</gene>
<proteinExistence type="predicted"/>
<accession>H2C3T7</accession>